<dbReference type="EMBL" id="KZ819286">
    <property type="protein sequence ID" value="PWO00243.1"/>
    <property type="molecule type" value="Genomic_DNA"/>
</dbReference>
<name>A0A316ZH35_9BASI</name>
<evidence type="ECO:0000256" key="1">
    <source>
        <dbReference type="SAM" id="MobiDB-lite"/>
    </source>
</evidence>
<protein>
    <recommendedName>
        <fullName evidence="2">Monopolin complex subunit Csm1/Pcs1 C-terminal domain-containing protein</fullName>
    </recommendedName>
</protein>
<feature type="domain" description="Monopolin complex subunit Csm1/Pcs1 C-terminal" evidence="2">
    <location>
        <begin position="231"/>
        <end position="330"/>
    </location>
</feature>
<dbReference type="Pfam" id="PF12539">
    <property type="entry name" value="Csm1"/>
    <property type="match status" value="1"/>
</dbReference>
<sequence length="351" mass="38628">MPAVAASSRSTTNKENRGTAFALHAERSDDSDADAGAPSSKSRRVVSGSSSSAARRAVSASKGSSSSMPEDKMAALERRLEQMTAERDAVQAEFDSLRELRKTEPERALSEWRRTAESKSRHAQELISTLKARLESSERRVRALEAGGATAAASGSTRTADEDELREMERQRDAGRARERELQEEVERLQLELRTEVASSRALLSRAPAAVAPAAAAAGSKSASAEERAVRRLYEDLTGLIVNGVELYDTKRGLRRFKSVFACSGYHDLQLTLEESRSMLPGYADGHDAAPEKERDDLVYIPHLDEQRDAELMASESMPAYLLETIRFDRQASLKFLGNVQRGLARRSGRK</sequence>
<dbReference type="OrthoDB" id="2431049at2759"/>
<evidence type="ECO:0000313" key="4">
    <source>
        <dbReference type="Proteomes" id="UP000245946"/>
    </source>
</evidence>
<dbReference type="InterPro" id="IPR038608">
    <property type="entry name" value="Csm1/Pcs1_C_sf"/>
</dbReference>
<dbReference type="Proteomes" id="UP000245946">
    <property type="component" value="Unassembled WGS sequence"/>
</dbReference>
<dbReference type="GeneID" id="37272581"/>
<gene>
    <name evidence="3" type="ORF">FA09DRAFT_358981</name>
</gene>
<dbReference type="PANTHER" id="PTHR28006">
    <property type="entry name" value="MONOPOLIN COMPLEX SUBUNIT CSM1"/>
    <property type="match status" value="1"/>
</dbReference>
<dbReference type="GO" id="GO:0051315">
    <property type="term" value="P:attachment of mitotic spindle microtubules to kinetochore"/>
    <property type="evidence" value="ECO:0007669"/>
    <property type="project" value="TreeGrafter"/>
</dbReference>
<dbReference type="GO" id="GO:0033551">
    <property type="term" value="C:monopolin complex"/>
    <property type="evidence" value="ECO:0007669"/>
    <property type="project" value="InterPro"/>
</dbReference>
<dbReference type="Gene3D" id="3.90.1150.80">
    <property type="match status" value="1"/>
</dbReference>
<evidence type="ECO:0000259" key="2">
    <source>
        <dbReference type="Pfam" id="PF12539"/>
    </source>
</evidence>
<dbReference type="PANTHER" id="PTHR28006:SF1">
    <property type="entry name" value="MONOPOLIN COMPLEX SUBUNIT CSM1"/>
    <property type="match status" value="1"/>
</dbReference>
<dbReference type="InterPro" id="IPR020981">
    <property type="entry name" value="Csm1/Pcs1_C"/>
</dbReference>
<feature type="region of interest" description="Disordered" evidence="1">
    <location>
        <begin position="1"/>
        <end position="74"/>
    </location>
</feature>
<dbReference type="CDD" id="cd23787">
    <property type="entry name" value="RWD_CSM1"/>
    <property type="match status" value="1"/>
</dbReference>
<dbReference type="STRING" id="58919.A0A316ZH35"/>
<feature type="region of interest" description="Disordered" evidence="1">
    <location>
        <begin position="143"/>
        <end position="181"/>
    </location>
</feature>
<dbReference type="GO" id="GO:1990644">
    <property type="term" value="F:microtubule site clamp"/>
    <property type="evidence" value="ECO:0007669"/>
    <property type="project" value="TreeGrafter"/>
</dbReference>
<keyword evidence="4" id="KW-1185">Reference proteome</keyword>
<dbReference type="RefSeq" id="XP_025600521.1">
    <property type="nucleotide sequence ID" value="XM_025745037.1"/>
</dbReference>
<organism evidence="3 4">
    <name type="scientific">Tilletiopsis washingtonensis</name>
    <dbReference type="NCBI Taxonomy" id="58919"/>
    <lineage>
        <taxon>Eukaryota</taxon>
        <taxon>Fungi</taxon>
        <taxon>Dikarya</taxon>
        <taxon>Basidiomycota</taxon>
        <taxon>Ustilaginomycotina</taxon>
        <taxon>Exobasidiomycetes</taxon>
        <taxon>Entylomatales</taxon>
        <taxon>Entylomatales incertae sedis</taxon>
        <taxon>Tilletiopsis</taxon>
    </lineage>
</organism>
<dbReference type="GO" id="GO:0005730">
    <property type="term" value="C:nucleolus"/>
    <property type="evidence" value="ECO:0007669"/>
    <property type="project" value="TreeGrafter"/>
</dbReference>
<dbReference type="AlphaFoldDB" id="A0A316ZH35"/>
<dbReference type="GO" id="GO:0072686">
    <property type="term" value="C:mitotic spindle"/>
    <property type="evidence" value="ECO:0007669"/>
    <property type="project" value="TreeGrafter"/>
</dbReference>
<dbReference type="GO" id="GO:0034506">
    <property type="term" value="C:chromosome, centromeric core domain"/>
    <property type="evidence" value="ECO:0007669"/>
    <property type="project" value="TreeGrafter"/>
</dbReference>
<accession>A0A316ZH35</accession>
<reference evidence="3 4" key="1">
    <citation type="journal article" date="2018" name="Mol. Biol. Evol.">
        <title>Broad Genomic Sampling Reveals a Smut Pathogenic Ancestry of the Fungal Clade Ustilaginomycotina.</title>
        <authorList>
            <person name="Kijpornyongpan T."/>
            <person name="Mondo S.J."/>
            <person name="Barry K."/>
            <person name="Sandor L."/>
            <person name="Lee J."/>
            <person name="Lipzen A."/>
            <person name="Pangilinan J."/>
            <person name="LaButti K."/>
            <person name="Hainaut M."/>
            <person name="Henrissat B."/>
            <person name="Grigoriev I.V."/>
            <person name="Spatafora J.W."/>
            <person name="Aime M.C."/>
        </authorList>
    </citation>
    <scope>NUCLEOTIDE SEQUENCE [LARGE SCALE GENOMIC DNA]</scope>
    <source>
        <strain evidence="3 4">MCA 4186</strain>
    </source>
</reference>
<proteinExistence type="predicted"/>
<feature type="compositionally biased region" description="Basic and acidic residues" evidence="1">
    <location>
        <begin position="167"/>
        <end position="181"/>
    </location>
</feature>
<evidence type="ECO:0000313" key="3">
    <source>
        <dbReference type="EMBL" id="PWO00243.1"/>
    </source>
</evidence>
<dbReference type="GO" id="GO:0045144">
    <property type="term" value="P:meiotic sister chromatid segregation"/>
    <property type="evidence" value="ECO:0007669"/>
    <property type="project" value="TreeGrafter"/>
</dbReference>
<feature type="compositionally biased region" description="Low complexity" evidence="1">
    <location>
        <begin position="34"/>
        <end position="67"/>
    </location>
</feature>
<feature type="compositionally biased region" description="Low complexity" evidence="1">
    <location>
        <begin position="146"/>
        <end position="158"/>
    </location>
</feature>
<dbReference type="InterPro" id="IPR040349">
    <property type="entry name" value="Csm1/Pcs1"/>
</dbReference>